<dbReference type="PANTHER" id="PTHR12735">
    <property type="entry name" value="BOLA-LIKE PROTEIN-RELATED"/>
    <property type="match status" value="1"/>
</dbReference>
<dbReference type="Gene3D" id="3.10.20.90">
    <property type="entry name" value="Phosphatidylinositol 3-kinase Catalytic Subunit, Chain A, domain 1"/>
    <property type="match status" value="1"/>
</dbReference>
<dbReference type="AlphaFoldDB" id="A0A162VCV3"/>
<protein>
    <recommendedName>
        <fullName evidence="4">BolA-like protein</fullName>
    </recommendedName>
</protein>
<comment type="caution">
    <text evidence="2">The sequence shown here is derived from an EMBL/GenBank/DDBJ whole genome shotgun (WGS) entry which is preliminary data.</text>
</comment>
<dbReference type="PANTHER" id="PTHR12735:SF27">
    <property type="entry name" value="BOLA-LIKE PROTEIN 2"/>
    <property type="match status" value="1"/>
</dbReference>
<dbReference type="GO" id="GO:0051604">
    <property type="term" value="P:protein maturation"/>
    <property type="evidence" value="ECO:0007669"/>
    <property type="project" value="InterPro"/>
</dbReference>
<name>A0A162VCV3_DIDRA</name>
<dbReference type="InterPro" id="IPR002634">
    <property type="entry name" value="BolA"/>
</dbReference>
<dbReference type="GO" id="GO:0045944">
    <property type="term" value="P:positive regulation of transcription by RNA polymerase II"/>
    <property type="evidence" value="ECO:0007669"/>
    <property type="project" value="EnsemblFungi"/>
</dbReference>
<dbReference type="SUPFAM" id="SSF82657">
    <property type="entry name" value="BolA-like"/>
    <property type="match status" value="1"/>
</dbReference>
<dbReference type="InterPro" id="IPR045115">
    <property type="entry name" value="BOL2"/>
</dbReference>
<evidence type="ECO:0000256" key="1">
    <source>
        <dbReference type="RuleBase" id="RU003860"/>
    </source>
</evidence>
<comment type="similarity">
    <text evidence="1">Belongs to the BolA/IbaG family.</text>
</comment>
<evidence type="ECO:0008006" key="4">
    <source>
        <dbReference type="Google" id="ProtNLM"/>
    </source>
</evidence>
<organism evidence="2 3">
    <name type="scientific">Didymella rabiei</name>
    <name type="common">Chickpea ascochyta blight fungus</name>
    <name type="synonym">Mycosphaerella rabiei</name>
    <dbReference type="NCBI Taxonomy" id="5454"/>
    <lineage>
        <taxon>Eukaryota</taxon>
        <taxon>Fungi</taxon>
        <taxon>Dikarya</taxon>
        <taxon>Ascomycota</taxon>
        <taxon>Pezizomycotina</taxon>
        <taxon>Dothideomycetes</taxon>
        <taxon>Pleosporomycetidae</taxon>
        <taxon>Pleosporales</taxon>
        <taxon>Pleosporineae</taxon>
        <taxon>Didymellaceae</taxon>
        <taxon>Ascochyta</taxon>
    </lineage>
</organism>
<dbReference type="GO" id="GO:0005634">
    <property type="term" value="C:nucleus"/>
    <property type="evidence" value="ECO:0007669"/>
    <property type="project" value="EnsemblFungi"/>
</dbReference>
<dbReference type="EMBL" id="JYNV01000333">
    <property type="protein sequence ID" value="KZM18369.1"/>
    <property type="molecule type" value="Genomic_DNA"/>
</dbReference>
<dbReference type="GO" id="GO:0005829">
    <property type="term" value="C:cytosol"/>
    <property type="evidence" value="ECO:0007669"/>
    <property type="project" value="EnsemblFungi"/>
</dbReference>
<dbReference type="InterPro" id="IPR036065">
    <property type="entry name" value="BolA-like_sf"/>
</dbReference>
<gene>
    <name evidence="2" type="ORF">ST47_g10500</name>
</gene>
<dbReference type="GO" id="GO:0006879">
    <property type="term" value="P:intracellular iron ion homeostasis"/>
    <property type="evidence" value="ECO:0007669"/>
    <property type="project" value="EnsemblFungi"/>
</dbReference>
<accession>A0A162VCV3</accession>
<proteinExistence type="inferred from homology"/>
<dbReference type="Pfam" id="PF01722">
    <property type="entry name" value="BolA"/>
    <property type="match status" value="1"/>
</dbReference>
<evidence type="ECO:0000313" key="3">
    <source>
        <dbReference type="Proteomes" id="UP000076837"/>
    </source>
</evidence>
<reference evidence="2 3" key="1">
    <citation type="journal article" date="2016" name="Sci. Rep.">
        <title>Draft genome sequencing and secretome analysis of fungal phytopathogen Ascochyta rabiei provides insight into the necrotrophic effector repertoire.</title>
        <authorList>
            <person name="Verma S."/>
            <person name="Gazara R.K."/>
            <person name="Nizam S."/>
            <person name="Parween S."/>
            <person name="Chattopadhyay D."/>
            <person name="Verma P.K."/>
        </authorList>
    </citation>
    <scope>NUCLEOTIDE SEQUENCE [LARGE SCALE GENOMIC DNA]</scope>
    <source>
        <strain evidence="2 3">ArDII</strain>
    </source>
</reference>
<dbReference type="STRING" id="5454.A0A162VCV3"/>
<keyword evidence="3" id="KW-1185">Reference proteome</keyword>
<dbReference type="Proteomes" id="UP000076837">
    <property type="component" value="Unassembled WGS sequence"/>
</dbReference>
<sequence length="123" mass="13547">MDPRHKLSKSLDQLFVDPANPTIMSARTDDEAARNAASSGVTPEALKQKLKSSLGATHVEIEDMSGGCGQMFEAIIVSPQFTKKTTLARHRLVNAALKEEIAAIHAWTPKCHTPEEWEKKKPQ</sequence>
<evidence type="ECO:0000313" key="2">
    <source>
        <dbReference type="EMBL" id="KZM18369.1"/>
    </source>
</evidence>
<dbReference type="GO" id="GO:0051537">
    <property type="term" value="F:2 iron, 2 sulfur cluster binding"/>
    <property type="evidence" value="ECO:0007669"/>
    <property type="project" value="EnsemblFungi"/>
</dbReference>
<dbReference type="PIRSF" id="PIRSF003113">
    <property type="entry name" value="BolA"/>
    <property type="match status" value="1"/>
</dbReference>